<organism evidence="1">
    <name type="scientific">marine sediment metagenome</name>
    <dbReference type="NCBI Taxonomy" id="412755"/>
    <lineage>
        <taxon>unclassified sequences</taxon>
        <taxon>metagenomes</taxon>
        <taxon>ecological metagenomes</taxon>
    </lineage>
</organism>
<dbReference type="AlphaFoldDB" id="A0A0F9AV63"/>
<name>A0A0F9AV63_9ZZZZ</name>
<gene>
    <name evidence="1" type="ORF">LCGC14_2526920</name>
</gene>
<proteinExistence type="predicted"/>
<protein>
    <submittedName>
        <fullName evidence="1">Uncharacterized protein</fullName>
    </submittedName>
</protein>
<dbReference type="EMBL" id="LAZR01040904">
    <property type="protein sequence ID" value="KKL13320.1"/>
    <property type="molecule type" value="Genomic_DNA"/>
</dbReference>
<comment type="caution">
    <text evidence="1">The sequence shown here is derived from an EMBL/GenBank/DDBJ whole genome shotgun (WGS) entry which is preliminary data.</text>
</comment>
<evidence type="ECO:0000313" key="1">
    <source>
        <dbReference type="EMBL" id="KKL13320.1"/>
    </source>
</evidence>
<reference evidence="1" key="1">
    <citation type="journal article" date="2015" name="Nature">
        <title>Complex archaea that bridge the gap between prokaryotes and eukaryotes.</title>
        <authorList>
            <person name="Spang A."/>
            <person name="Saw J.H."/>
            <person name="Jorgensen S.L."/>
            <person name="Zaremba-Niedzwiedzka K."/>
            <person name="Martijn J."/>
            <person name="Lind A.E."/>
            <person name="van Eijk R."/>
            <person name="Schleper C."/>
            <person name="Guy L."/>
            <person name="Ettema T.J."/>
        </authorList>
    </citation>
    <scope>NUCLEOTIDE SEQUENCE</scope>
</reference>
<accession>A0A0F9AV63</accession>
<sequence length="81" mass="9267">MSRVKKIIVVQLECFYNPEEDFANEIEESITEGLDALRQQGGARVTGSYLTIDDDVFRNKAVESIDLPIITHLWVKLWALN</sequence>